<evidence type="ECO:0000313" key="1">
    <source>
        <dbReference type="EMBL" id="AWY08509.1"/>
    </source>
</evidence>
<accession>A0A2Z4QEP3</accession>
<proteinExistence type="predicted"/>
<reference evidence="1 2" key="1">
    <citation type="submission" date="2018-04" db="EMBL/GenBank/DDBJ databases">
        <authorList>
            <person name="Go L.Y."/>
            <person name="Mitchell J.A."/>
        </authorList>
    </citation>
    <scope>NUCLEOTIDE SEQUENCE [LARGE SCALE GENOMIC DNA]</scope>
</reference>
<organism evidence="1 2">
    <name type="scientific">Erwinia phage vB_EamM_Alexandra</name>
    <dbReference type="NCBI Taxonomy" id="2201424"/>
    <lineage>
        <taxon>Viruses</taxon>
        <taxon>Duplodnaviria</taxon>
        <taxon>Heunggongvirae</taxon>
        <taxon>Uroviricota</taxon>
        <taxon>Caudoviricetes</taxon>
        <taxon>Alexandravirus</taxon>
        <taxon>Alexandravirus alexandra</taxon>
    </lineage>
</organism>
<dbReference type="Proteomes" id="UP000251795">
    <property type="component" value="Segment"/>
</dbReference>
<protein>
    <submittedName>
        <fullName evidence="1">Uncharacterized protein</fullName>
    </submittedName>
</protein>
<evidence type="ECO:0000313" key="2">
    <source>
        <dbReference type="Proteomes" id="UP000251795"/>
    </source>
</evidence>
<dbReference type="EMBL" id="MH248138">
    <property type="protein sequence ID" value="AWY08509.1"/>
    <property type="molecule type" value="Genomic_DNA"/>
</dbReference>
<gene>
    <name evidence="1" type="ORF">Alexandra_250</name>
</gene>
<sequence length="240" mass="27323">MHKMHFNHVPGHEMFEGLIFGSYHSLKSREKHHPTRKHEMAVVYVDITARAASATLFSILKRPNIPGILPVSYVDIQSLRGLTAAREFTVFLSPSLDYIDNKQLGVDLLRFFTAMEATTRSEAARTNVYMQTDTLNMLDSIREASYASYLGPDYAHSFLGDETTKSNIAFKDVLYLINDPDHMKRLAESPADSIILGDDYLHLNMRSLDKLVSACKATSKKLILSPKLHREYFFKVICKY</sequence>
<name>A0A2Z4QEP3_9CAUD</name>
<keyword evidence="2" id="KW-1185">Reference proteome</keyword>